<evidence type="ECO:0000256" key="1">
    <source>
        <dbReference type="SAM" id="Phobius"/>
    </source>
</evidence>
<protein>
    <submittedName>
        <fullName evidence="2">Uncharacterized protein</fullName>
    </submittedName>
</protein>
<keyword evidence="1" id="KW-1133">Transmembrane helix</keyword>
<reference evidence="2" key="1">
    <citation type="journal article" date="2015" name="Nature">
        <title>Complex archaea that bridge the gap between prokaryotes and eukaryotes.</title>
        <authorList>
            <person name="Spang A."/>
            <person name="Saw J.H."/>
            <person name="Jorgensen S.L."/>
            <person name="Zaremba-Niedzwiedzka K."/>
            <person name="Martijn J."/>
            <person name="Lind A.E."/>
            <person name="van Eijk R."/>
            <person name="Schleper C."/>
            <person name="Guy L."/>
            <person name="Ettema T.J."/>
        </authorList>
    </citation>
    <scope>NUCLEOTIDE SEQUENCE</scope>
</reference>
<gene>
    <name evidence="2" type="ORF">LCGC14_3048130</name>
</gene>
<accession>A0A0F8WMG0</accession>
<proteinExistence type="predicted"/>
<comment type="caution">
    <text evidence="2">The sequence shown here is derived from an EMBL/GenBank/DDBJ whole genome shotgun (WGS) entry which is preliminary data.</text>
</comment>
<feature type="transmembrane region" description="Helical" evidence="1">
    <location>
        <begin position="12"/>
        <end position="32"/>
    </location>
</feature>
<keyword evidence="1" id="KW-0812">Transmembrane</keyword>
<dbReference type="EMBL" id="LAZR01064160">
    <property type="protein sequence ID" value="KKK58072.1"/>
    <property type="molecule type" value="Genomic_DNA"/>
</dbReference>
<dbReference type="AlphaFoldDB" id="A0A0F8WMG0"/>
<evidence type="ECO:0000313" key="2">
    <source>
        <dbReference type="EMBL" id="KKK58072.1"/>
    </source>
</evidence>
<name>A0A0F8WMG0_9ZZZZ</name>
<keyword evidence="1" id="KW-0472">Membrane</keyword>
<organism evidence="2">
    <name type="scientific">marine sediment metagenome</name>
    <dbReference type="NCBI Taxonomy" id="412755"/>
    <lineage>
        <taxon>unclassified sequences</taxon>
        <taxon>metagenomes</taxon>
        <taxon>ecological metagenomes</taxon>
    </lineage>
</organism>
<sequence>MEIAEFIFGNFWRWLGAFFILGGICNGLGNILPRVIGRRIAKKINDKKGCSMKFNGED</sequence>